<dbReference type="GO" id="GO:0005829">
    <property type="term" value="C:cytosol"/>
    <property type="evidence" value="ECO:0007669"/>
    <property type="project" value="TreeGrafter"/>
</dbReference>
<accession>B1ZQY8</accession>
<sequence length="175" mass="18751">MAPPLSSPSVGTTTKYLMVTLADESYGIVVSRVREIIRLQKITAVPQLPDYVRGVINLRGRVIPVIDLRTKFNLPAVFADRTCIVVVQVRPGGRDVLLGLVVDNVEEVTNLAADDIEPTPEFGAVIATEYLLGLARVKGAVKILLDLDRVVAPDAMQTILPAAAAAVTPLARSLT</sequence>
<organism evidence="2 3">
    <name type="scientific">Opitutus terrae (strain DSM 11246 / JCM 15787 / PB90-1)</name>
    <dbReference type="NCBI Taxonomy" id="452637"/>
    <lineage>
        <taxon>Bacteria</taxon>
        <taxon>Pseudomonadati</taxon>
        <taxon>Verrucomicrobiota</taxon>
        <taxon>Opitutia</taxon>
        <taxon>Opitutales</taxon>
        <taxon>Opitutaceae</taxon>
        <taxon>Opitutus</taxon>
    </lineage>
</organism>
<dbReference type="EMBL" id="CP001032">
    <property type="protein sequence ID" value="ACB73655.1"/>
    <property type="molecule type" value="Genomic_DNA"/>
</dbReference>
<dbReference type="GO" id="GO:0006935">
    <property type="term" value="P:chemotaxis"/>
    <property type="evidence" value="ECO:0007669"/>
    <property type="project" value="InterPro"/>
</dbReference>
<dbReference type="KEGG" id="ote:Oter_0365"/>
<dbReference type="STRING" id="452637.Oter_0365"/>
<proteinExistence type="predicted"/>
<dbReference type="HOGENOM" id="CLU_048995_1_1_0"/>
<evidence type="ECO:0000313" key="2">
    <source>
        <dbReference type="EMBL" id="ACB73655.1"/>
    </source>
</evidence>
<dbReference type="PANTHER" id="PTHR22617:SF41">
    <property type="entry name" value="CHEMOTAXIS SIGNAL TRANSDUCTION SYSTEM ADAPTOR PROTEIN CHEW"/>
    <property type="match status" value="1"/>
</dbReference>
<dbReference type="RefSeq" id="WP_012373193.1">
    <property type="nucleotide sequence ID" value="NC_010571.1"/>
</dbReference>
<feature type="domain" description="CheW-like" evidence="1">
    <location>
        <begin position="13"/>
        <end position="156"/>
    </location>
</feature>
<dbReference type="InterPro" id="IPR036061">
    <property type="entry name" value="CheW-like_dom_sf"/>
</dbReference>
<dbReference type="PANTHER" id="PTHR22617">
    <property type="entry name" value="CHEMOTAXIS SENSOR HISTIDINE KINASE-RELATED"/>
    <property type="match status" value="1"/>
</dbReference>
<dbReference type="OrthoDB" id="9794382at2"/>
<dbReference type="InterPro" id="IPR039315">
    <property type="entry name" value="CheW"/>
</dbReference>
<dbReference type="Proteomes" id="UP000007013">
    <property type="component" value="Chromosome"/>
</dbReference>
<dbReference type="InterPro" id="IPR002545">
    <property type="entry name" value="CheW-lke_dom"/>
</dbReference>
<dbReference type="SMART" id="SM00260">
    <property type="entry name" value="CheW"/>
    <property type="match status" value="1"/>
</dbReference>
<dbReference type="GO" id="GO:0007165">
    <property type="term" value="P:signal transduction"/>
    <property type="evidence" value="ECO:0007669"/>
    <property type="project" value="InterPro"/>
</dbReference>
<gene>
    <name evidence="2" type="ordered locus">Oter_0365</name>
</gene>
<evidence type="ECO:0000313" key="3">
    <source>
        <dbReference type="Proteomes" id="UP000007013"/>
    </source>
</evidence>
<dbReference type="eggNOG" id="COG0835">
    <property type="taxonomic scope" value="Bacteria"/>
</dbReference>
<dbReference type="Pfam" id="PF01584">
    <property type="entry name" value="CheW"/>
    <property type="match status" value="1"/>
</dbReference>
<dbReference type="Gene3D" id="2.40.50.180">
    <property type="entry name" value="CheA-289, Domain 4"/>
    <property type="match status" value="1"/>
</dbReference>
<reference evidence="2 3" key="1">
    <citation type="journal article" date="2011" name="J. Bacteriol.">
        <title>Genome sequence of the verrucomicrobium Opitutus terrae PB90-1, an abundant inhabitant of rice paddy soil ecosystems.</title>
        <authorList>
            <person name="van Passel M.W."/>
            <person name="Kant R."/>
            <person name="Palva A."/>
            <person name="Copeland A."/>
            <person name="Lucas S."/>
            <person name="Lapidus A."/>
            <person name="Glavina del Rio T."/>
            <person name="Pitluck S."/>
            <person name="Goltsman E."/>
            <person name="Clum A."/>
            <person name="Sun H."/>
            <person name="Schmutz J."/>
            <person name="Larimer F.W."/>
            <person name="Land M.L."/>
            <person name="Hauser L."/>
            <person name="Kyrpides N."/>
            <person name="Mikhailova N."/>
            <person name="Richardson P.P."/>
            <person name="Janssen P.H."/>
            <person name="de Vos W.M."/>
            <person name="Smidt H."/>
        </authorList>
    </citation>
    <scope>NUCLEOTIDE SEQUENCE [LARGE SCALE GENOMIC DNA]</scope>
    <source>
        <strain evidence="3">DSM 11246 / JCM 15787 / PB90-1</strain>
    </source>
</reference>
<evidence type="ECO:0000259" key="1">
    <source>
        <dbReference type="PROSITE" id="PS50851"/>
    </source>
</evidence>
<keyword evidence="3" id="KW-1185">Reference proteome</keyword>
<dbReference type="SUPFAM" id="SSF50341">
    <property type="entry name" value="CheW-like"/>
    <property type="match status" value="1"/>
</dbReference>
<name>B1ZQY8_OPITP</name>
<dbReference type="AlphaFoldDB" id="B1ZQY8"/>
<dbReference type="PROSITE" id="PS50851">
    <property type="entry name" value="CHEW"/>
    <property type="match status" value="1"/>
</dbReference>
<dbReference type="Gene3D" id="2.30.30.40">
    <property type="entry name" value="SH3 Domains"/>
    <property type="match status" value="1"/>
</dbReference>
<protein>
    <submittedName>
        <fullName evidence="2">CheW protein</fullName>
    </submittedName>
</protein>